<reference evidence="1 2" key="1">
    <citation type="submission" date="2014-07" db="EMBL/GenBank/DDBJ databases">
        <title>Methanogenic archaea and the global carbon cycle.</title>
        <authorList>
            <person name="Henriksen J.R."/>
            <person name="Luke J."/>
            <person name="Reinhart S."/>
            <person name="Benedict M.N."/>
            <person name="Youngblut N.D."/>
            <person name="Metcalf M.E."/>
            <person name="Whitaker R.J."/>
            <person name="Metcalf W.W."/>
        </authorList>
    </citation>
    <scope>NUCLEOTIDE SEQUENCE [LARGE SCALE GENOMIC DNA]</scope>
    <source>
        <strain evidence="1 2">HB-1</strain>
    </source>
</reference>
<organism evidence="1 2">
    <name type="scientific">Methanosarcina horonobensis HB-1 = JCM 15518</name>
    <dbReference type="NCBI Taxonomy" id="1434110"/>
    <lineage>
        <taxon>Archaea</taxon>
        <taxon>Methanobacteriati</taxon>
        <taxon>Methanobacteriota</taxon>
        <taxon>Stenosarchaea group</taxon>
        <taxon>Methanomicrobia</taxon>
        <taxon>Methanosarcinales</taxon>
        <taxon>Methanosarcinaceae</taxon>
        <taxon>Methanosarcina</taxon>
    </lineage>
</organism>
<dbReference type="OrthoDB" id="8685at2157"/>
<dbReference type="EMBL" id="CP009516">
    <property type="protein sequence ID" value="AKB77575.1"/>
    <property type="molecule type" value="Genomic_DNA"/>
</dbReference>
<proteinExistence type="predicted"/>
<gene>
    <name evidence="1" type="ORF">MSHOH_1092</name>
</gene>
<dbReference type="GO" id="GO:0030638">
    <property type="term" value="P:polyketide metabolic process"/>
    <property type="evidence" value="ECO:0007669"/>
    <property type="project" value="InterPro"/>
</dbReference>
<dbReference type="Pfam" id="PF07366">
    <property type="entry name" value="SnoaL"/>
    <property type="match status" value="1"/>
</dbReference>
<name>A0A0E3WVB6_9EURY</name>
<accession>A0A0E3WVB6</accession>
<dbReference type="Proteomes" id="UP000033101">
    <property type="component" value="Chromosome"/>
</dbReference>
<protein>
    <recommendedName>
        <fullName evidence="3">Ester cyclase</fullName>
    </recommendedName>
</protein>
<dbReference type="InterPro" id="IPR032710">
    <property type="entry name" value="NTF2-like_dom_sf"/>
</dbReference>
<dbReference type="HOGENOM" id="CLU_100997_5_2_2"/>
<dbReference type="AlphaFoldDB" id="A0A0E3WVB6"/>
<dbReference type="Gene3D" id="3.10.450.50">
    <property type="match status" value="1"/>
</dbReference>
<dbReference type="PANTHER" id="PTHR38436">
    <property type="entry name" value="POLYKETIDE CYCLASE SNOAL-LIKE DOMAIN"/>
    <property type="match status" value="1"/>
</dbReference>
<evidence type="ECO:0008006" key="3">
    <source>
        <dbReference type="Google" id="ProtNLM"/>
    </source>
</evidence>
<sequence>MSTEENKAIVHRFFEEGPSKGNLSIADELLSPDFTLHVPLPASPGIEGINEVITACRAAFEHLKVTIEDMVAEGNNVTARFTARGIHKGNFMGLPATGKPITLTGIEIFRIKDGKIAELWGEANLLGLMQQLGIIPVPVNQG</sequence>
<dbReference type="KEGG" id="mhor:MSHOH_1092"/>
<evidence type="ECO:0000313" key="2">
    <source>
        <dbReference type="Proteomes" id="UP000033101"/>
    </source>
</evidence>
<dbReference type="STRING" id="1434110.MSHOH_1092"/>
<dbReference type="PATRIC" id="fig|1434110.4.peg.1361"/>
<dbReference type="PANTHER" id="PTHR38436:SF1">
    <property type="entry name" value="ESTER CYCLASE"/>
    <property type="match status" value="1"/>
</dbReference>
<dbReference type="RefSeq" id="WP_048138054.1">
    <property type="nucleotide sequence ID" value="NZ_BBCW01000007.1"/>
</dbReference>
<evidence type="ECO:0000313" key="1">
    <source>
        <dbReference type="EMBL" id="AKB77575.1"/>
    </source>
</evidence>
<dbReference type="InterPro" id="IPR009959">
    <property type="entry name" value="Cyclase_SnoaL-like"/>
</dbReference>
<keyword evidence="2" id="KW-1185">Reference proteome</keyword>
<dbReference type="SUPFAM" id="SSF54427">
    <property type="entry name" value="NTF2-like"/>
    <property type="match status" value="1"/>
</dbReference>
<dbReference type="GeneID" id="24830254"/>